<dbReference type="Proteomes" id="UP001642487">
    <property type="component" value="Chromosome 6"/>
</dbReference>
<protein>
    <submittedName>
        <fullName evidence="1">Uncharacterized protein</fullName>
    </submittedName>
</protein>
<name>A0ABP0YTK3_9ROSI</name>
<sequence length="169" mass="19703">MDYGVIWYTKDASHHCLGQDYFFLIKHTFITMSIQMLPVTLMTLMGVEREEGKLLHHHEVGQPQTLKLSHTTRAKIPHIDLYFGFFPNPYQKMEDLAAQLKLRGQFYLFYEPSKSPLQCQPKFVIQVWFFCVSKSSTIRAKFKSEATPFPLKLQLLLGLFPRDEADSNL</sequence>
<gene>
    <name evidence="1" type="ORF">CITCOLO1_LOCUS16068</name>
</gene>
<accession>A0ABP0YTK3</accession>
<reference evidence="1 2" key="1">
    <citation type="submission" date="2024-03" db="EMBL/GenBank/DDBJ databases">
        <authorList>
            <person name="Gkanogiannis A."/>
            <person name="Becerra Lopez-Lavalle L."/>
        </authorList>
    </citation>
    <scope>NUCLEOTIDE SEQUENCE [LARGE SCALE GENOMIC DNA]</scope>
</reference>
<evidence type="ECO:0000313" key="1">
    <source>
        <dbReference type="EMBL" id="CAK9323854.1"/>
    </source>
</evidence>
<keyword evidence="2" id="KW-1185">Reference proteome</keyword>
<proteinExistence type="predicted"/>
<organism evidence="1 2">
    <name type="scientific">Citrullus colocynthis</name>
    <name type="common">colocynth</name>
    <dbReference type="NCBI Taxonomy" id="252529"/>
    <lineage>
        <taxon>Eukaryota</taxon>
        <taxon>Viridiplantae</taxon>
        <taxon>Streptophyta</taxon>
        <taxon>Embryophyta</taxon>
        <taxon>Tracheophyta</taxon>
        <taxon>Spermatophyta</taxon>
        <taxon>Magnoliopsida</taxon>
        <taxon>eudicotyledons</taxon>
        <taxon>Gunneridae</taxon>
        <taxon>Pentapetalae</taxon>
        <taxon>rosids</taxon>
        <taxon>fabids</taxon>
        <taxon>Cucurbitales</taxon>
        <taxon>Cucurbitaceae</taxon>
        <taxon>Benincaseae</taxon>
        <taxon>Citrullus</taxon>
    </lineage>
</organism>
<dbReference type="EMBL" id="OZ021740">
    <property type="protein sequence ID" value="CAK9323854.1"/>
    <property type="molecule type" value="Genomic_DNA"/>
</dbReference>
<evidence type="ECO:0000313" key="2">
    <source>
        <dbReference type="Proteomes" id="UP001642487"/>
    </source>
</evidence>